<dbReference type="EMBL" id="BSSQ01000017">
    <property type="protein sequence ID" value="GLX70111.1"/>
    <property type="molecule type" value="Genomic_DNA"/>
</dbReference>
<dbReference type="Gene3D" id="3.10.105.10">
    <property type="entry name" value="Dipeptide-binding Protein, Domain 3"/>
    <property type="match status" value="1"/>
</dbReference>
<dbReference type="PROSITE" id="PS01040">
    <property type="entry name" value="SBP_BACTERIAL_5"/>
    <property type="match status" value="1"/>
</dbReference>
<keyword evidence="6" id="KW-1185">Reference proteome</keyword>
<dbReference type="InterPro" id="IPR023765">
    <property type="entry name" value="SBP_5_CS"/>
</dbReference>
<gene>
    <name evidence="5" type="primary">oppA_1</name>
    <name evidence="5" type="ORF">MU1_44570</name>
</gene>
<dbReference type="PIRSF" id="PIRSF002741">
    <property type="entry name" value="MppA"/>
    <property type="match status" value="1"/>
</dbReference>
<dbReference type="Proteomes" id="UP001157114">
    <property type="component" value="Unassembled WGS sequence"/>
</dbReference>
<dbReference type="CDD" id="cd08504">
    <property type="entry name" value="PBP2_OppA"/>
    <property type="match status" value="1"/>
</dbReference>
<reference evidence="5 6" key="1">
    <citation type="submission" date="2023-03" db="EMBL/GenBank/DDBJ databases">
        <title>Draft genome sequence of the bacteria which degrade cell wall of Tricholomamatutake.</title>
        <authorList>
            <person name="Konishi Y."/>
            <person name="Fukuta Y."/>
            <person name="Shirasaka N."/>
        </authorList>
    </citation>
    <scope>NUCLEOTIDE SEQUENCE [LARGE SCALE GENOMIC DNA]</scope>
    <source>
        <strain evidence="6">mu1</strain>
    </source>
</reference>
<evidence type="ECO:0000259" key="4">
    <source>
        <dbReference type="Pfam" id="PF00496"/>
    </source>
</evidence>
<evidence type="ECO:0000256" key="1">
    <source>
        <dbReference type="ARBA" id="ARBA00004193"/>
    </source>
</evidence>
<feature type="domain" description="Solute-binding protein family 5" evidence="4">
    <location>
        <begin position="79"/>
        <end position="471"/>
    </location>
</feature>
<dbReference type="Pfam" id="PF00496">
    <property type="entry name" value="SBP_bac_5"/>
    <property type="match status" value="1"/>
</dbReference>
<accession>A0ABQ6GGN8</accession>
<name>A0ABQ6GGN8_9BACL</name>
<evidence type="ECO:0000256" key="2">
    <source>
        <dbReference type="ARBA" id="ARBA00005695"/>
    </source>
</evidence>
<evidence type="ECO:0000313" key="6">
    <source>
        <dbReference type="Proteomes" id="UP001157114"/>
    </source>
</evidence>
<protein>
    <submittedName>
        <fullName evidence="5">Oligopeptide-binding protein OppA</fullName>
    </submittedName>
</protein>
<comment type="subcellular location">
    <subcellularLocation>
        <location evidence="1">Cell membrane</location>
        <topology evidence="1">Lipid-anchor</topology>
    </subcellularLocation>
</comment>
<dbReference type="PROSITE" id="PS51257">
    <property type="entry name" value="PROKAR_LIPOPROTEIN"/>
    <property type="match status" value="1"/>
</dbReference>
<proteinExistence type="inferred from homology"/>
<dbReference type="Gene3D" id="3.90.76.10">
    <property type="entry name" value="Dipeptide-binding Protein, Domain 1"/>
    <property type="match status" value="1"/>
</dbReference>
<dbReference type="InterPro" id="IPR039424">
    <property type="entry name" value="SBP_5"/>
</dbReference>
<dbReference type="InterPro" id="IPR000914">
    <property type="entry name" value="SBP_5_dom"/>
</dbReference>
<dbReference type="PANTHER" id="PTHR30290:SF79">
    <property type="entry name" value="DIPEPTIDE-BINDING PROTEIN DPPE"/>
    <property type="match status" value="1"/>
</dbReference>
<sequence>MSKKKYGFTLISVLLVLALVAVGCTPKEESGSSEGSVFRMNLATEPPSLDPAQVQDQVSATVVNGLYEGLTRKDEKGDVVPAVAKEWKISDDGKTYTFTIRDDAKWSNGDAVTAGDFEYAWKRALDPNLKPAASAYAYQLYYIKNAEAYNTGADGVTADDVAVKAIDEHTLQVELNSPTPYFLGLMSFTVFYPVHQSAKENEAWATDVSTMITNGPFTMSEWKKNNSITIAKNDNYYAKDDIKLSKVVFSEVNDSNTELSMYQTGELDYAGMPTGLIPNEQFPTLKANNPDEFKVQGSASIYYYLFNTTQKPYTNEKIRQALSMAISRQDIVDNVTKGGQIPAYGIVPPGIKGEKDDYRTEHPDSSYFKEDIEQAKTLLAEGLKEEGLTAMPTVKVTYNTNELHQAVAEAIAEMWSKNLGIKTEVSKQEWGVFLDNRNHLNYDVARGGWGADYDDPMTFIDLFSSKSGNNNTGFANPEYDALIKEAYSTDDQAKRMEAMSKAEEMVVGTRAIMPIYYYSTVYMIKPGFKGIFIDYKGDIDYNRGYKEAK</sequence>
<comment type="similarity">
    <text evidence="2">Belongs to the bacterial solute-binding protein 5 family.</text>
</comment>
<organism evidence="5 6">
    <name type="scientific">Paenibacillus glycanilyticus</name>
    <dbReference type="NCBI Taxonomy" id="126569"/>
    <lineage>
        <taxon>Bacteria</taxon>
        <taxon>Bacillati</taxon>
        <taxon>Bacillota</taxon>
        <taxon>Bacilli</taxon>
        <taxon>Bacillales</taxon>
        <taxon>Paenibacillaceae</taxon>
        <taxon>Paenibacillus</taxon>
    </lineage>
</organism>
<evidence type="ECO:0000256" key="3">
    <source>
        <dbReference type="ARBA" id="ARBA00022729"/>
    </source>
</evidence>
<comment type="caution">
    <text evidence="5">The sequence shown here is derived from an EMBL/GenBank/DDBJ whole genome shotgun (WGS) entry which is preliminary data.</text>
</comment>
<dbReference type="Gene3D" id="3.40.190.10">
    <property type="entry name" value="Periplasmic binding protein-like II"/>
    <property type="match status" value="1"/>
</dbReference>
<dbReference type="SUPFAM" id="SSF53850">
    <property type="entry name" value="Periplasmic binding protein-like II"/>
    <property type="match status" value="1"/>
</dbReference>
<keyword evidence="3" id="KW-0732">Signal</keyword>
<evidence type="ECO:0000313" key="5">
    <source>
        <dbReference type="EMBL" id="GLX70111.1"/>
    </source>
</evidence>
<dbReference type="PANTHER" id="PTHR30290">
    <property type="entry name" value="PERIPLASMIC BINDING COMPONENT OF ABC TRANSPORTER"/>
    <property type="match status" value="1"/>
</dbReference>
<dbReference type="RefSeq" id="WP_284240884.1">
    <property type="nucleotide sequence ID" value="NZ_BSSQ01000017.1"/>
</dbReference>
<dbReference type="InterPro" id="IPR030678">
    <property type="entry name" value="Peptide/Ni-bd"/>
</dbReference>